<dbReference type="STRING" id="1448320.A0A319D3Q8"/>
<dbReference type="CDD" id="cd02394">
    <property type="entry name" value="KH-I_Vigilin_rpt6"/>
    <property type="match status" value="1"/>
</dbReference>
<dbReference type="InterPro" id="IPR036612">
    <property type="entry name" value="KH_dom_type_1_sf"/>
</dbReference>
<dbReference type="InterPro" id="IPR004088">
    <property type="entry name" value="KH_dom_type_1"/>
</dbReference>
<dbReference type="Pfam" id="PF22952">
    <property type="entry name" value="KH_11"/>
    <property type="match status" value="1"/>
</dbReference>
<dbReference type="Gene3D" id="3.30.1370.10">
    <property type="entry name" value="K Homology domain, type 1"/>
    <property type="match status" value="9"/>
</dbReference>
<feature type="region of interest" description="Disordered" evidence="3">
    <location>
        <begin position="1"/>
        <end position="131"/>
    </location>
</feature>
<dbReference type="VEuPathDB" id="FungiDB:BO71DRAFT_485810"/>
<dbReference type="EMBL" id="KZ825930">
    <property type="protein sequence ID" value="PYH91940.1"/>
    <property type="molecule type" value="Genomic_DNA"/>
</dbReference>
<feature type="domain" description="K Homology" evidence="4">
    <location>
        <begin position="712"/>
        <end position="775"/>
    </location>
</feature>
<gene>
    <name evidence="5" type="ORF">BO71DRAFT_485810</name>
</gene>
<reference evidence="5 6" key="1">
    <citation type="submission" date="2018-02" db="EMBL/GenBank/DDBJ databases">
        <title>The genomes of Aspergillus section Nigri reveals drivers in fungal speciation.</title>
        <authorList>
            <consortium name="DOE Joint Genome Institute"/>
            <person name="Vesth T.C."/>
            <person name="Nybo J."/>
            <person name="Theobald S."/>
            <person name="Brandl J."/>
            <person name="Frisvad J.C."/>
            <person name="Nielsen K.F."/>
            <person name="Lyhne E.K."/>
            <person name="Kogle M.E."/>
            <person name="Kuo A."/>
            <person name="Riley R."/>
            <person name="Clum A."/>
            <person name="Nolan M."/>
            <person name="Lipzen A."/>
            <person name="Salamov A."/>
            <person name="Henrissat B."/>
            <person name="Wiebenga A."/>
            <person name="De vries R.P."/>
            <person name="Grigoriev I.V."/>
            <person name="Mortensen U.H."/>
            <person name="Andersen M.R."/>
            <person name="Baker S.E."/>
        </authorList>
    </citation>
    <scope>NUCLEOTIDE SEQUENCE [LARGE SCALE GENOMIC DNA]</scope>
    <source>
        <strain evidence="5 6">CBS 707.79</strain>
    </source>
</reference>
<keyword evidence="6" id="KW-1185">Reference proteome</keyword>
<feature type="compositionally biased region" description="Basic and acidic residues" evidence="3">
    <location>
        <begin position="20"/>
        <end position="35"/>
    </location>
</feature>
<keyword evidence="2" id="KW-0694">RNA-binding</keyword>
<feature type="region of interest" description="Disordered" evidence="3">
    <location>
        <begin position="248"/>
        <end position="268"/>
    </location>
</feature>
<feature type="domain" description="K Homology" evidence="4">
    <location>
        <begin position="215"/>
        <end position="293"/>
    </location>
</feature>
<feature type="domain" description="K Homology" evidence="4">
    <location>
        <begin position="391"/>
        <end position="459"/>
    </location>
</feature>
<dbReference type="PROSITE" id="PS50084">
    <property type="entry name" value="KH_TYPE_1"/>
    <property type="match status" value="9"/>
</dbReference>
<dbReference type="PANTHER" id="PTHR10627:SF31">
    <property type="entry name" value="DODECA-SATELLITE-BINDING PROTEIN 1, ISOFORM A"/>
    <property type="match status" value="1"/>
</dbReference>
<feature type="domain" description="K Homology" evidence="4">
    <location>
        <begin position="1034"/>
        <end position="1102"/>
    </location>
</feature>
<dbReference type="InterPro" id="IPR004087">
    <property type="entry name" value="KH_dom"/>
</dbReference>
<dbReference type="GO" id="GO:0003729">
    <property type="term" value="F:mRNA binding"/>
    <property type="evidence" value="ECO:0007669"/>
    <property type="project" value="TreeGrafter"/>
</dbReference>
<evidence type="ECO:0000259" key="4">
    <source>
        <dbReference type="SMART" id="SM00322"/>
    </source>
</evidence>
<feature type="domain" description="K Homology" evidence="4">
    <location>
        <begin position="297"/>
        <end position="386"/>
    </location>
</feature>
<dbReference type="SMART" id="SM00322">
    <property type="entry name" value="KH"/>
    <property type="match status" value="10"/>
</dbReference>
<feature type="domain" description="K Homology" evidence="4">
    <location>
        <begin position="877"/>
        <end position="950"/>
    </location>
</feature>
<feature type="domain" description="K Homology" evidence="4">
    <location>
        <begin position="779"/>
        <end position="872"/>
    </location>
</feature>
<feature type="compositionally biased region" description="Low complexity" evidence="3">
    <location>
        <begin position="69"/>
        <end position="80"/>
    </location>
</feature>
<feature type="region of interest" description="Disordered" evidence="3">
    <location>
        <begin position="823"/>
        <end position="845"/>
    </location>
</feature>
<dbReference type="InterPro" id="IPR054548">
    <property type="entry name" value="SCP160-like_KH"/>
</dbReference>
<feature type="domain" description="K Homology" evidence="4">
    <location>
        <begin position="954"/>
        <end position="1030"/>
    </location>
</feature>
<name>A0A319D3Q8_9EURO</name>
<feature type="compositionally biased region" description="Polar residues" evidence="3">
    <location>
        <begin position="825"/>
        <end position="836"/>
    </location>
</feature>
<feature type="compositionally biased region" description="Polar residues" evidence="3">
    <location>
        <begin position="1"/>
        <end position="10"/>
    </location>
</feature>
<evidence type="ECO:0000256" key="1">
    <source>
        <dbReference type="ARBA" id="ARBA00022737"/>
    </source>
</evidence>
<feature type="domain" description="K Homology" evidence="4">
    <location>
        <begin position="1103"/>
        <end position="1220"/>
    </location>
</feature>
<accession>A0A319D3Q8</accession>
<dbReference type="CDD" id="cd22449">
    <property type="entry name" value="KH-I_ScSCP160_rpt4"/>
    <property type="match status" value="1"/>
</dbReference>
<dbReference type="OrthoDB" id="10027144at2759"/>
<dbReference type="SUPFAM" id="SSF54791">
    <property type="entry name" value="Eukaryotic type KH-domain (KH-domain type I)"/>
    <property type="match status" value="8"/>
</dbReference>
<dbReference type="Proteomes" id="UP000247810">
    <property type="component" value="Unassembled WGS sequence"/>
</dbReference>
<sequence>MASEAPTINVNGGPKSRAAMLEEQHARDEAHKPTVEDVPDEDDLQHPPPSAPVPEAESPAPTPAPAATPAPKAAPKKAPAFDVQSEELFPALGSGPKPKAPAASAWGARGPSAAAVANGAANGSQAAPAGFGSEVPRIISLPGKHMEQLRLAPSQMLPRGQLKKPLRDILRDISKRSKANVDMRGGPGGSIIFEGKGSVDAVRQALKEVAQQVGSKQSVRVPIPTSARPHIIGRQGAVVQDIQQRTGARVQVPRAEESALGDEDDDSDTIDVLIEGDAVAAEMARREIEAIVKERSSNMNFRLKSIPPEFFPFIAGAHNANLREIEERTKAQLHVPRYDTWQSQPPPQEADPGLVQFVAVPEKHIRISGERVAAQEARAEIERLAADLQRQLTLRQLAINRGQHQFILGDNADALHEFLAETGCAIVLPPASDESEFLTITGPQDCIESGINRAMDLATSMQMASIDLSRQHPAAPMGAHAHARALTRYLRQRQIIKELESMYDARIALPPSSDGPVTWEVYSRDGKNTIRARSDIMNLVQAHPPTRLRALPVDPYFHPYLRSQSIAKLRSDYGVHLLVPEEVDSPDVVLVYEGPSGAQFEIPRQRPSAAEVANFEKVLQEAQEYLVNALGDQNDVVAKTVSVPSKYQEKVRKFIIREQADEDVIPIRALVGDGPTRTESQVALRGPSRRVEDLASKLQAFVIEQEQDDLERGYTTTFDFPQKYANFLIGKRGENINKLRDEFDVDIKVENGKVEVKGPKAKADAAKIRIINMGKKLEDETTHVLKVPAQYHRELIGQKGSQVNRLQDRYSVRVQFPRAAVAISDDQSATETSSEAGGSRPNRPQQALDEVIIKGPSKGADSARDEILSLLQWVIDHSHTATVSVAQAQIPSLIGQRGREMDKLRADTNAQIDVPGVNDAPDDSGRVQIKIRGTKKEVEEAKKILLQRSGEFDSIVTKTIEVDKKYHKSLIGSGGANIRKIVSDAGGPTDGSASRIVKFPRPESTDSAIKLEGDAQVVDKIVAAIEEFVKEREDQVTTTVEVPPSQHRLLIGRGGDTRRGIESKFSITLDIPKQGSGRSEIKLKGPSNAVAEAKEHIQAMLKDQQGETVEVPRHLHHVISENGSFFRRLRNDYHVTVDHAGQQVPAKPASEDSRGAVNGSSSLPLITDEPSDALDAHSWKIVDNNPAPADPSQPATIPWVLAGTSDNVTKAKAALEKAIANASQQSATGYLILPDPKTYRFVVGQGGSQINAIRKQTGCRINVPKDQAKGEAIEIKGSKEGLEEAKDMILEAVRAGLSGNSR</sequence>
<feature type="region of interest" description="Disordered" evidence="3">
    <location>
        <begin position="1141"/>
        <end position="1165"/>
    </location>
</feature>
<organism evidence="5 6">
    <name type="scientific">Aspergillus ellipticus CBS 707.79</name>
    <dbReference type="NCBI Taxonomy" id="1448320"/>
    <lineage>
        <taxon>Eukaryota</taxon>
        <taxon>Fungi</taxon>
        <taxon>Dikarya</taxon>
        <taxon>Ascomycota</taxon>
        <taxon>Pezizomycotina</taxon>
        <taxon>Eurotiomycetes</taxon>
        <taxon>Eurotiomycetidae</taxon>
        <taxon>Eurotiales</taxon>
        <taxon>Aspergillaceae</taxon>
        <taxon>Aspergillus</taxon>
        <taxon>Aspergillus subgen. Circumdati</taxon>
    </lineage>
</organism>
<feature type="domain" description="K Homology" evidence="4">
    <location>
        <begin position="1225"/>
        <end position="1294"/>
    </location>
</feature>
<dbReference type="Pfam" id="PF00013">
    <property type="entry name" value="KH_1"/>
    <property type="match status" value="9"/>
</dbReference>
<evidence type="ECO:0000256" key="2">
    <source>
        <dbReference type="PROSITE-ProRule" id="PRU00117"/>
    </source>
</evidence>
<proteinExistence type="predicted"/>
<evidence type="ECO:0000256" key="3">
    <source>
        <dbReference type="SAM" id="MobiDB-lite"/>
    </source>
</evidence>
<feature type="compositionally biased region" description="Acidic residues" evidence="3">
    <location>
        <begin position="259"/>
        <end position="268"/>
    </location>
</feature>
<dbReference type="CDD" id="cd22408">
    <property type="entry name" value="KH-I_Vigilin_rpt4"/>
    <property type="match status" value="1"/>
</dbReference>
<evidence type="ECO:0000313" key="6">
    <source>
        <dbReference type="Proteomes" id="UP000247810"/>
    </source>
</evidence>
<dbReference type="PANTHER" id="PTHR10627">
    <property type="entry name" value="SCP160"/>
    <property type="match status" value="1"/>
</dbReference>
<keyword evidence="1" id="KW-0677">Repeat</keyword>
<protein>
    <submittedName>
        <fullName evidence="5">Putative RNA binding effector protein Scp160</fullName>
    </submittedName>
</protein>
<dbReference type="GO" id="GO:0005737">
    <property type="term" value="C:cytoplasm"/>
    <property type="evidence" value="ECO:0007669"/>
    <property type="project" value="TreeGrafter"/>
</dbReference>
<evidence type="ECO:0000313" key="5">
    <source>
        <dbReference type="EMBL" id="PYH91940.1"/>
    </source>
</evidence>
<feature type="compositionally biased region" description="Low complexity" evidence="3">
    <location>
        <begin position="90"/>
        <end position="130"/>
    </location>
</feature>